<protein>
    <submittedName>
        <fullName evidence="2">Uncharacterized protein</fullName>
    </submittedName>
</protein>
<reference evidence="2 3" key="1">
    <citation type="journal article" date="2014" name="Genome Announc.">
        <title>Draft Genome Sequence of Cytophaga fermentans JCM 21142T, a Facultative Anaerobe Isolated from Marine Mud.</title>
        <authorList>
            <person name="Starns D."/>
            <person name="Oshima K."/>
            <person name="Suda W."/>
            <person name="Iino T."/>
            <person name="Yuki M."/>
            <person name="Inoue J."/>
            <person name="Kitamura K."/>
            <person name="Iida T."/>
            <person name="Darby A."/>
            <person name="Hattori M."/>
            <person name="Ohkuma M."/>
        </authorList>
    </citation>
    <scope>NUCLEOTIDE SEQUENCE [LARGE SCALE GENOMIC DNA]</scope>
    <source>
        <strain evidence="2 3">JCM 21142</strain>
    </source>
</reference>
<name>W7YAH9_9BACT</name>
<evidence type="ECO:0000313" key="3">
    <source>
        <dbReference type="Proteomes" id="UP000019402"/>
    </source>
</evidence>
<dbReference type="AlphaFoldDB" id="W7YAH9"/>
<gene>
    <name evidence="2" type="ORF">JCM21142_104084</name>
</gene>
<feature type="transmembrane region" description="Helical" evidence="1">
    <location>
        <begin position="12"/>
        <end position="35"/>
    </location>
</feature>
<dbReference type="STRING" id="869213.GCA_000517085_04223"/>
<dbReference type="Proteomes" id="UP000019402">
    <property type="component" value="Unassembled WGS sequence"/>
</dbReference>
<comment type="caution">
    <text evidence="2">The sequence shown here is derived from an EMBL/GenBank/DDBJ whole genome shotgun (WGS) entry which is preliminary data.</text>
</comment>
<keyword evidence="3" id="KW-1185">Reference proteome</keyword>
<evidence type="ECO:0000313" key="2">
    <source>
        <dbReference type="EMBL" id="GAF05352.1"/>
    </source>
</evidence>
<sequence>MCSIGKACLQPVCMYICIHSIGSFAVIALVVYILFRFFLLSANIYDSFEIVVNNYYIHVFYCLNSIEKT</sequence>
<keyword evidence="1" id="KW-0472">Membrane</keyword>
<keyword evidence="1" id="KW-1133">Transmembrane helix</keyword>
<dbReference type="EMBL" id="BAMD01000081">
    <property type="protein sequence ID" value="GAF05352.1"/>
    <property type="molecule type" value="Genomic_DNA"/>
</dbReference>
<accession>W7YAH9</accession>
<proteinExistence type="predicted"/>
<keyword evidence="1" id="KW-0812">Transmembrane</keyword>
<evidence type="ECO:0000256" key="1">
    <source>
        <dbReference type="SAM" id="Phobius"/>
    </source>
</evidence>
<organism evidence="2 3">
    <name type="scientific">Saccharicrinis fermentans DSM 9555 = JCM 21142</name>
    <dbReference type="NCBI Taxonomy" id="869213"/>
    <lineage>
        <taxon>Bacteria</taxon>
        <taxon>Pseudomonadati</taxon>
        <taxon>Bacteroidota</taxon>
        <taxon>Bacteroidia</taxon>
        <taxon>Marinilabiliales</taxon>
        <taxon>Marinilabiliaceae</taxon>
        <taxon>Saccharicrinis</taxon>
    </lineage>
</organism>